<dbReference type="InterPro" id="IPR010096">
    <property type="entry name" value="NADH-Q_OxRdtase_suN/2"/>
</dbReference>
<feature type="transmembrane region" description="Helical" evidence="6">
    <location>
        <begin position="244"/>
        <end position="262"/>
    </location>
</feature>
<organism evidence="9 10">
    <name type="scientific">Fuscovulum blasticum DSM 2131</name>
    <dbReference type="NCBI Taxonomy" id="1188250"/>
    <lineage>
        <taxon>Bacteria</taxon>
        <taxon>Pseudomonadati</taxon>
        <taxon>Pseudomonadota</taxon>
        <taxon>Alphaproteobacteria</taxon>
        <taxon>Rhodobacterales</taxon>
        <taxon>Paracoccaceae</taxon>
        <taxon>Pseudogemmobacter</taxon>
    </lineage>
</organism>
<evidence type="ECO:0000256" key="5">
    <source>
        <dbReference type="ARBA" id="ARBA00023136"/>
    </source>
</evidence>
<keyword evidence="5 6" id="KW-0472">Membrane</keyword>
<accession>A0A2T4J877</accession>
<comment type="subunit">
    <text evidence="6">NDH-1 is composed of 14 different subunits. Subunits NuoA, H, J, K, L, M, N constitute the membrane sector of the complex.</text>
</comment>
<gene>
    <name evidence="6" type="primary">nuoN</name>
    <name evidence="9" type="ORF">C5F44_10695</name>
</gene>
<dbReference type="GO" id="GO:0042773">
    <property type="term" value="P:ATP synthesis coupled electron transport"/>
    <property type="evidence" value="ECO:0007669"/>
    <property type="project" value="InterPro"/>
</dbReference>
<protein>
    <recommendedName>
        <fullName evidence="6">NADH-quinone oxidoreductase subunit N</fullName>
        <ecNumber evidence="6">7.1.1.-</ecNumber>
    </recommendedName>
    <alternativeName>
        <fullName evidence="6">NADH dehydrogenase I subunit N</fullName>
    </alternativeName>
    <alternativeName>
        <fullName evidence="6">NDH-1 subunit N</fullName>
    </alternativeName>
</protein>
<keyword evidence="6" id="KW-0520">NAD</keyword>
<reference evidence="9 10" key="1">
    <citation type="submission" date="2018-03" db="EMBL/GenBank/DDBJ databases">
        <title>Rhodobacter blasticus.</title>
        <authorList>
            <person name="Meyer T.E."/>
            <person name="Miller S."/>
            <person name="Lodha T."/>
            <person name="Gandham S."/>
            <person name="Chintalapati S."/>
            <person name="Chintalapati V.R."/>
        </authorList>
    </citation>
    <scope>NUCLEOTIDE SEQUENCE [LARGE SCALE GENOMIC DNA]</scope>
    <source>
        <strain evidence="9 10">DSM 2131</strain>
    </source>
</reference>
<keyword evidence="6" id="KW-1278">Translocase</keyword>
<sequence length="446" mass="44864">MATMGLEPLAVLGLAAVIAMAISPRASDGTTRSIAALGLIAALILAAGSQGALTSALLTGDAAARFGTGLCCLSGLAALAILRPASAPREAPALILLATLGASVLSGAAHAATLFVGLELVTLALIALTVLPRSAPALEAGYKLLILGGIGAATLLMGLAFAFAATGELTFAAWSSTDRLVALGAALLLAGLAFKFSLVPFHMWTPDIFSGAPAAAAIVAGVASKVGVAIVLLRLQPQMPATGIWQTGLAALGIASVVLGNLQALRQPSLPRMLGFSSIAHSGYLALILASGAADTAQAVLFYIATYAPALFAALAAAAILDRDANLTGLRGLVWAQPLTGAVLTLALLSLAGLPLAVGFWAKFQLFSALAQAGTYGLLAVAILGSAAGLYFYLRFTVTLFRRDGVDFPRPPHWQEAAVLLAAAATIVGLGVYPGPLYALVTASLP</sequence>
<dbReference type="PANTHER" id="PTHR22773">
    <property type="entry name" value="NADH DEHYDROGENASE"/>
    <property type="match status" value="1"/>
</dbReference>
<feature type="transmembrane region" description="Helical" evidence="6">
    <location>
        <begin position="342"/>
        <end position="362"/>
    </location>
</feature>
<evidence type="ECO:0000256" key="1">
    <source>
        <dbReference type="ARBA" id="ARBA00002378"/>
    </source>
</evidence>
<comment type="caution">
    <text evidence="9">The sequence shown here is derived from an EMBL/GenBank/DDBJ whole genome shotgun (WGS) entry which is preliminary data.</text>
</comment>
<evidence type="ECO:0000313" key="9">
    <source>
        <dbReference type="EMBL" id="PTE14099.1"/>
    </source>
</evidence>
<evidence type="ECO:0000256" key="3">
    <source>
        <dbReference type="ARBA" id="ARBA00022692"/>
    </source>
</evidence>
<dbReference type="EMBL" id="PZKE01000009">
    <property type="protein sequence ID" value="PTE14099.1"/>
    <property type="molecule type" value="Genomic_DNA"/>
</dbReference>
<feature type="transmembrane region" description="Helical" evidence="6">
    <location>
        <begin position="34"/>
        <end position="57"/>
    </location>
</feature>
<proteinExistence type="inferred from homology"/>
<comment type="similarity">
    <text evidence="6">Belongs to the complex I subunit 2 family.</text>
</comment>
<dbReference type="EC" id="7.1.1.-" evidence="6"/>
<feature type="transmembrane region" description="Helical" evidence="6">
    <location>
        <begin position="114"/>
        <end position="132"/>
    </location>
</feature>
<comment type="function">
    <text evidence="1 6">NDH-1 shuttles electrons from NADH, via FMN and iron-sulfur (Fe-S) centers, to quinones in the respiratory chain. The immediate electron acceptor for the enzyme in this species is believed to be ubiquinone. Couples the redox reaction to proton translocation (for every two electrons transferred, four hydrogen ions are translocated across the cytoplasmic membrane), and thus conserves the redox energy in a proton gradient.</text>
</comment>
<dbReference type="GO" id="GO:0008137">
    <property type="term" value="F:NADH dehydrogenase (ubiquinone) activity"/>
    <property type="evidence" value="ECO:0007669"/>
    <property type="project" value="InterPro"/>
</dbReference>
<evidence type="ECO:0000313" key="10">
    <source>
        <dbReference type="Proteomes" id="UP000241362"/>
    </source>
</evidence>
<evidence type="ECO:0000256" key="2">
    <source>
        <dbReference type="ARBA" id="ARBA00004127"/>
    </source>
</evidence>
<keyword evidence="6" id="KW-0813">Transport</keyword>
<keyword evidence="10" id="KW-1185">Reference proteome</keyword>
<feature type="transmembrane region" description="Helical" evidence="6">
    <location>
        <begin position="300"/>
        <end position="321"/>
    </location>
</feature>
<dbReference type="InterPro" id="IPR001750">
    <property type="entry name" value="ND/Mrp_TM"/>
</dbReference>
<comment type="catalytic activity">
    <reaction evidence="6">
        <text>a quinone + NADH + 5 H(+)(in) = a quinol + NAD(+) + 4 H(+)(out)</text>
        <dbReference type="Rhea" id="RHEA:57888"/>
        <dbReference type="ChEBI" id="CHEBI:15378"/>
        <dbReference type="ChEBI" id="CHEBI:24646"/>
        <dbReference type="ChEBI" id="CHEBI:57540"/>
        <dbReference type="ChEBI" id="CHEBI:57945"/>
        <dbReference type="ChEBI" id="CHEBI:132124"/>
    </reaction>
</comment>
<keyword evidence="6" id="KW-0830">Ubiquinone</keyword>
<name>A0A2T4J877_FUSBL</name>
<feature type="transmembrane region" description="Helical" evidence="6">
    <location>
        <begin position="180"/>
        <end position="201"/>
    </location>
</feature>
<feature type="transmembrane region" description="Helical" evidence="6">
    <location>
        <begin position="6"/>
        <end position="22"/>
    </location>
</feature>
<evidence type="ECO:0000259" key="8">
    <source>
        <dbReference type="Pfam" id="PF00361"/>
    </source>
</evidence>
<evidence type="ECO:0000256" key="4">
    <source>
        <dbReference type="ARBA" id="ARBA00022989"/>
    </source>
</evidence>
<dbReference type="GO" id="GO:0012505">
    <property type="term" value="C:endomembrane system"/>
    <property type="evidence" value="ECO:0007669"/>
    <property type="project" value="UniProtKB-SubCell"/>
</dbReference>
<feature type="transmembrane region" description="Helical" evidence="6">
    <location>
        <begin position="274"/>
        <end position="294"/>
    </location>
</feature>
<dbReference type="HAMAP" id="MF_00445">
    <property type="entry name" value="NDH1_NuoN_1"/>
    <property type="match status" value="1"/>
</dbReference>
<comment type="subcellular location">
    <subcellularLocation>
        <location evidence="6">Cell membrane</location>
        <topology evidence="6">Multi-pass membrane protein</topology>
    </subcellularLocation>
    <subcellularLocation>
        <location evidence="2">Endomembrane system</location>
        <topology evidence="2">Multi-pass membrane protein</topology>
    </subcellularLocation>
    <subcellularLocation>
        <location evidence="7">Membrane</location>
        <topology evidence="7">Multi-pass membrane protein</topology>
    </subcellularLocation>
</comment>
<keyword evidence="6" id="KW-1003">Cell membrane</keyword>
<keyword evidence="3 6" id="KW-0812">Transmembrane</keyword>
<feature type="domain" description="NADH:quinone oxidoreductase/Mrp antiporter transmembrane" evidence="8">
    <location>
        <begin position="110"/>
        <end position="384"/>
    </location>
</feature>
<dbReference type="GO" id="GO:0050136">
    <property type="term" value="F:NADH dehydrogenase (quinone) (non-electrogenic) activity"/>
    <property type="evidence" value="ECO:0007669"/>
    <property type="project" value="UniProtKB-UniRule"/>
</dbReference>
<dbReference type="AlphaFoldDB" id="A0A2T4J877"/>
<dbReference type="GO" id="GO:0048038">
    <property type="term" value="F:quinone binding"/>
    <property type="evidence" value="ECO:0007669"/>
    <property type="project" value="UniProtKB-KW"/>
</dbReference>
<feature type="transmembrane region" description="Helical" evidence="6">
    <location>
        <begin position="374"/>
        <end position="396"/>
    </location>
</feature>
<dbReference type="Proteomes" id="UP000241362">
    <property type="component" value="Unassembled WGS sequence"/>
</dbReference>
<evidence type="ECO:0000256" key="7">
    <source>
        <dbReference type="RuleBase" id="RU000320"/>
    </source>
</evidence>
<keyword evidence="4 6" id="KW-1133">Transmembrane helix</keyword>
<dbReference type="Pfam" id="PF00361">
    <property type="entry name" value="Proton_antipo_M"/>
    <property type="match status" value="1"/>
</dbReference>
<keyword evidence="6" id="KW-0874">Quinone</keyword>
<feature type="transmembrane region" description="Helical" evidence="6">
    <location>
        <begin position="208"/>
        <end position="232"/>
    </location>
</feature>
<evidence type="ECO:0000256" key="6">
    <source>
        <dbReference type="HAMAP-Rule" id="MF_00445"/>
    </source>
</evidence>
<feature type="transmembrane region" description="Helical" evidence="6">
    <location>
        <begin position="144"/>
        <end position="165"/>
    </location>
</feature>
<dbReference type="GO" id="GO:0005886">
    <property type="term" value="C:plasma membrane"/>
    <property type="evidence" value="ECO:0007669"/>
    <property type="project" value="UniProtKB-SubCell"/>
</dbReference>
<feature type="transmembrane region" description="Helical" evidence="6">
    <location>
        <begin position="417"/>
        <end position="441"/>
    </location>
</feature>
<dbReference type="RefSeq" id="WP_107673525.1">
    <property type="nucleotide sequence ID" value="NZ_PZKE01000009.1"/>
</dbReference>